<dbReference type="InterPro" id="IPR029479">
    <property type="entry name" value="Nitroreductase"/>
</dbReference>
<sequence>MLSETSQPPSPPARLFARLNPGVTLERSATGGVSALFDGRTVEFGTFGADVTERAADFETGVAFDGERDAEMSELVRRLALYGLVEYRLARGPSGPDLIVVEPQMRDYAPRMIEIDEDRPLALSRFAYMRRRGADLVLESPRAMALFRLCDPSVTAMIAHLSEARTVKELRDSADFPGVELLALLLDGQILFTPGPGADKALRAAEGDGDLVLWDFHDLLFHTRSTDGRHANPSGGLYAHADLAAPPPAVRPSWPGPAIDLKTLETAPPSAFATLLRRRHSTRAFDERRPITLAEVARLLDGAARIISREQAPHEDHDEPELEVAPRPYPSGGASYELELYLAVDRCEGLARGFYHYDASRHALVLIETNEHWLTAMLEDAQFAMGAPAVPQVLVTMAARFGRVSWKYSGFAYALVLKHVGVLMQTLYLMAAEMEIGACAIGVGDIDLFAKMTGLAFHVEGSVGQIAIGRGVQSDSTPVAD</sequence>
<evidence type="ECO:0000259" key="1">
    <source>
        <dbReference type="Pfam" id="PF00881"/>
    </source>
</evidence>
<evidence type="ECO:0000313" key="4">
    <source>
        <dbReference type="Proteomes" id="UP000268623"/>
    </source>
</evidence>
<dbReference type="NCBIfam" id="TIGR03605">
    <property type="entry name" value="antibiot_sagB"/>
    <property type="match status" value="1"/>
</dbReference>
<protein>
    <submittedName>
        <fullName evidence="3">SagB/ThcOx family dehydrogenase</fullName>
    </submittedName>
</protein>
<dbReference type="Pfam" id="PF00881">
    <property type="entry name" value="Nitroreductase"/>
    <property type="match status" value="1"/>
</dbReference>
<dbReference type="GO" id="GO:0016491">
    <property type="term" value="F:oxidoreductase activity"/>
    <property type="evidence" value="ECO:0007669"/>
    <property type="project" value="InterPro"/>
</dbReference>
<organism evidence="3 4">
    <name type="scientific">Methylocystis hirsuta</name>
    <dbReference type="NCBI Taxonomy" id="369798"/>
    <lineage>
        <taxon>Bacteria</taxon>
        <taxon>Pseudomonadati</taxon>
        <taxon>Pseudomonadota</taxon>
        <taxon>Alphaproteobacteria</taxon>
        <taxon>Hyphomicrobiales</taxon>
        <taxon>Methylocystaceae</taxon>
        <taxon>Methylocystis</taxon>
    </lineage>
</organism>
<dbReference type="PANTHER" id="PTHR43745:SF2">
    <property type="entry name" value="NITROREDUCTASE MJ1384-RELATED"/>
    <property type="match status" value="1"/>
</dbReference>
<name>A0A3M9XVW5_9HYPH</name>
<evidence type="ECO:0000313" key="3">
    <source>
        <dbReference type="EMBL" id="RNJ51208.1"/>
    </source>
</evidence>
<comment type="caution">
    <text evidence="3">The sequence shown here is derived from an EMBL/GenBank/DDBJ whole genome shotgun (WGS) entry which is preliminary data.</text>
</comment>
<dbReference type="Gene3D" id="3.40.109.10">
    <property type="entry name" value="NADH Oxidase"/>
    <property type="match status" value="1"/>
</dbReference>
<dbReference type="InterPro" id="IPR000415">
    <property type="entry name" value="Nitroreductase-like"/>
</dbReference>
<dbReference type="CDD" id="cd02142">
    <property type="entry name" value="McbC_SagB-like_oxidoreductase"/>
    <property type="match status" value="1"/>
</dbReference>
<dbReference type="Pfam" id="PF22767">
    <property type="entry name" value="ThcOx"/>
    <property type="match status" value="1"/>
</dbReference>
<accession>A0A3M9XVW5</accession>
<gene>
    <name evidence="3" type="ORF">D1O30_18010</name>
</gene>
<dbReference type="RefSeq" id="WP_123177083.1">
    <property type="nucleotide sequence ID" value="NZ_QWDD01000001.1"/>
</dbReference>
<dbReference type="InterPro" id="IPR054488">
    <property type="entry name" value="ThcOx_dom2"/>
</dbReference>
<feature type="domain" description="Nitroreductase" evidence="1">
    <location>
        <begin position="276"/>
        <end position="470"/>
    </location>
</feature>
<dbReference type="Proteomes" id="UP000268623">
    <property type="component" value="Unassembled WGS sequence"/>
</dbReference>
<feature type="domain" description="Cyanobactin oxidase ThcOx second" evidence="2">
    <location>
        <begin position="122"/>
        <end position="230"/>
    </location>
</feature>
<keyword evidence="4" id="KW-1185">Reference proteome</keyword>
<dbReference type="OrthoDB" id="9801593at2"/>
<dbReference type="InterPro" id="IPR020051">
    <property type="entry name" value="SagB-type_dehydrogenase"/>
</dbReference>
<proteinExistence type="predicted"/>
<dbReference type="AlphaFoldDB" id="A0A3M9XVW5"/>
<evidence type="ECO:0000259" key="2">
    <source>
        <dbReference type="Pfam" id="PF22767"/>
    </source>
</evidence>
<dbReference type="InterPro" id="IPR052544">
    <property type="entry name" value="Bacteriocin_Proc_Enz"/>
</dbReference>
<dbReference type="SUPFAM" id="SSF55469">
    <property type="entry name" value="FMN-dependent nitroreductase-like"/>
    <property type="match status" value="1"/>
</dbReference>
<reference evidence="3 4" key="1">
    <citation type="submission" date="2018-08" db="EMBL/GenBank/DDBJ databases">
        <title>Genome sequence of Methylocystis hirsuta CSC1, a methanotroph able to accumulate PHAs.</title>
        <authorList>
            <person name="Bordel S."/>
            <person name="Rodriguez E."/>
            <person name="Gancedo J."/>
            <person name="Munoz R."/>
        </authorList>
    </citation>
    <scope>NUCLEOTIDE SEQUENCE [LARGE SCALE GENOMIC DNA]</scope>
    <source>
        <strain evidence="3 4">CSC1</strain>
    </source>
</reference>
<dbReference type="PANTHER" id="PTHR43745">
    <property type="entry name" value="NITROREDUCTASE MJ1384-RELATED"/>
    <property type="match status" value="1"/>
</dbReference>
<dbReference type="EMBL" id="QWDD01000001">
    <property type="protein sequence ID" value="RNJ51208.1"/>
    <property type="molecule type" value="Genomic_DNA"/>
</dbReference>